<dbReference type="Pfam" id="PF21196">
    <property type="entry name" value="PcrA_UvrD_tudor"/>
    <property type="match status" value="1"/>
</dbReference>
<dbReference type="CDD" id="cd18807">
    <property type="entry name" value="SF1_C_UvrD"/>
    <property type="match status" value="1"/>
</dbReference>
<feature type="binding site" evidence="12">
    <location>
        <begin position="35"/>
        <end position="42"/>
    </location>
    <ligand>
        <name>ATP</name>
        <dbReference type="ChEBI" id="CHEBI:30616"/>
    </ligand>
</feature>
<evidence type="ECO:0000313" key="15">
    <source>
        <dbReference type="EMBL" id="EAV47689.1"/>
    </source>
</evidence>
<dbReference type="CDD" id="cd17932">
    <property type="entry name" value="DEXQc_UvrD"/>
    <property type="match status" value="1"/>
</dbReference>
<dbReference type="InterPro" id="IPR014017">
    <property type="entry name" value="DNA_helicase_UvrD-like_C"/>
</dbReference>
<protein>
    <recommendedName>
        <fullName evidence="9">DNA 3'-5' helicase</fullName>
        <ecNumber evidence="9">5.6.2.4</ecNumber>
    </recommendedName>
    <alternativeName>
        <fullName evidence="10">DNA 3'-5' helicase II</fullName>
    </alternativeName>
</protein>
<evidence type="ECO:0000256" key="6">
    <source>
        <dbReference type="ARBA" id="ARBA00023125"/>
    </source>
</evidence>
<feature type="domain" description="UvrD-like helicase ATP-binding" evidence="13">
    <location>
        <begin position="14"/>
        <end position="291"/>
    </location>
</feature>
<evidence type="ECO:0000256" key="2">
    <source>
        <dbReference type="ARBA" id="ARBA00022741"/>
    </source>
</evidence>
<comment type="similarity">
    <text evidence="1">Belongs to the helicase family. UvrD subfamily.</text>
</comment>
<dbReference type="GO" id="GO:0016887">
    <property type="term" value="F:ATP hydrolysis activity"/>
    <property type="evidence" value="ECO:0007669"/>
    <property type="project" value="RHEA"/>
</dbReference>
<dbReference type="Proteomes" id="UP000054262">
    <property type="component" value="Unassembled WGS sequence"/>
</dbReference>
<dbReference type="PANTHER" id="PTHR11070">
    <property type="entry name" value="UVRD / RECB / PCRA DNA HELICASE FAMILY MEMBER"/>
    <property type="match status" value="1"/>
</dbReference>
<evidence type="ECO:0000256" key="3">
    <source>
        <dbReference type="ARBA" id="ARBA00022801"/>
    </source>
</evidence>
<dbReference type="GO" id="GO:0000725">
    <property type="term" value="P:recombinational repair"/>
    <property type="evidence" value="ECO:0007669"/>
    <property type="project" value="TreeGrafter"/>
</dbReference>
<evidence type="ECO:0000256" key="7">
    <source>
        <dbReference type="ARBA" id="ARBA00023235"/>
    </source>
</evidence>
<evidence type="ECO:0000313" key="16">
    <source>
        <dbReference type="Proteomes" id="UP000054262"/>
    </source>
</evidence>
<keyword evidence="6" id="KW-0238">DNA-binding</keyword>
<dbReference type="SUPFAM" id="SSF52540">
    <property type="entry name" value="P-loop containing nucleoside triphosphate hydrolases"/>
    <property type="match status" value="1"/>
</dbReference>
<dbReference type="PANTHER" id="PTHR11070:SF2">
    <property type="entry name" value="ATP-DEPENDENT DNA HELICASE SRS2"/>
    <property type="match status" value="1"/>
</dbReference>
<dbReference type="Gene3D" id="3.40.50.300">
    <property type="entry name" value="P-loop containing nucleotide triphosphate hydrolases"/>
    <property type="match status" value="2"/>
</dbReference>
<sequence>MGMNDLTINKQQGQELNLKQQEAVTLSDQSALILAGAGSGKTKVLTSRFAWLIQNQIASPGGILAVTFTNKAAKEMLVRISAQLPINPRGMWVGTFHGLCNRFLKKHYQDASLPQIFQILDSADQKSAIKRVMKKMNIDEDFLPSKEVLYFINGNKEEGVRSNAYKAFDDISEKKNAIYKAYEDQCLKEGVVDFAELLLRCLELFQNKPMIREHYQSIFKHILVDEFQDTSKLQYEWLKLLTAKNSFIFAVGDDDQSIYGFRGARPGNMKDLQKDFKINNIIKLEQNYRSKNNILNAANAIIENNADRLGKNLWSEAGDGDLIRQYNALDDRFETSYILDEIKGLHRSGSRYDQIAILYRNNAQSRVIEMAMVSNNIPYRVYGGLRFFERAEIKSSLAYLRLITNKKDDTAFLRIINFPPRGIGAKALELIQDVANAEKISLWQSAERIESENKNTKISFFVHLIRHIEDQIEGNNIDESIDFINSYSTLKDHYGKDKDGSSRIENLDELVSAAKAYINEFREENTENESGDSKASILSDFLDFTSLESGELQASAGDDALQLMTIHSSKGLEFDTVFITGLEEGLCPHERSLSENNGLEEERRLMYVAVTRARQKLYLTLAQSRLTYGQTMYNLPSRFLDEIPNELVKRINAPKKSFAISTAKIATHSETKHAWKIGAAVEHAKFGVGIVTGYEGNENDLRVQINFHSYGVKWLAMEYAKLAEI</sequence>
<keyword evidence="3 12" id="KW-0378">Hydrolase</keyword>
<feature type="domain" description="UvrD-like helicase C-terminal" evidence="14">
    <location>
        <begin position="292"/>
        <end position="571"/>
    </location>
</feature>
<dbReference type="InterPro" id="IPR027417">
    <property type="entry name" value="P-loop_NTPase"/>
</dbReference>
<evidence type="ECO:0000256" key="5">
    <source>
        <dbReference type="ARBA" id="ARBA00022840"/>
    </source>
</evidence>
<dbReference type="PROSITE" id="PS51198">
    <property type="entry name" value="UVRD_HELICASE_ATP_BIND"/>
    <property type="match status" value="1"/>
</dbReference>
<evidence type="ECO:0000256" key="9">
    <source>
        <dbReference type="ARBA" id="ARBA00034808"/>
    </source>
</evidence>
<keyword evidence="5 12" id="KW-0067">ATP-binding</keyword>
<accession>A0P829</accession>
<evidence type="ECO:0000256" key="8">
    <source>
        <dbReference type="ARBA" id="ARBA00034617"/>
    </source>
</evidence>
<dbReference type="Gene3D" id="1.10.486.10">
    <property type="entry name" value="PCRA, domain 4"/>
    <property type="match status" value="1"/>
</dbReference>
<evidence type="ECO:0000256" key="11">
    <source>
        <dbReference type="ARBA" id="ARBA00048988"/>
    </source>
</evidence>
<comment type="caution">
    <text evidence="15">The sequence shown here is derived from an EMBL/GenBank/DDBJ whole genome shotgun (WGS) entry which is preliminary data.</text>
</comment>
<dbReference type="GO" id="GO:0033202">
    <property type="term" value="C:DNA helicase complex"/>
    <property type="evidence" value="ECO:0007669"/>
    <property type="project" value="TreeGrafter"/>
</dbReference>
<dbReference type="InterPro" id="IPR000212">
    <property type="entry name" value="DNA_helicase_UvrD/REP"/>
</dbReference>
<dbReference type="AlphaFoldDB" id="A0P829"/>
<gene>
    <name evidence="15" type="ORF">MB2181_06410</name>
</gene>
<name>A0P829_9PROT</name>
<dbReference type="PROSITE" id="PS51217">
    <property type="entry name" value="UVRD_HELICASE_CTER"/>
    <property type="match status" value="1"/>
</dbReference>
<dbReference type="GO" id="GO:0043138">
    <property type="term" value="F:3'-5' DNA helicase activity"/>
    <property type="evidence" value="ECO:0007669"/>
    <property type="project" value="UniProtKB-EC"/>
</dbReference>
<dbReference type="EC" id="5.6.2.4" evidence="9"/>
<evidence type="ECO:0000259" key="14">
    <source>
        <dbReference type="PROSITE" id="PS51217"/>
    </source>
</evidence>
<dbReference type="GO" id="GO:0003677">
    <property type="term" value="F:DNA binding"/>
    <property type="evidence" value="ECO:0007669"/>
    <property type="project" value="UniProtKB-KW"/>
</dbReference>
<organism evidence="15 16">
    <name type="scientific">Methylophilales bacterium HTCC2181</name>
    <dbReference type="NCBI Taxonomy" id="383631"/>
    <lineage>
        <taxon>Bacteria</taxon>
        <taxon>Pseudomonadati</taxon>
        <taxon>Pseudomonadota</taxon>
        <taxon>Betaproteobacteria</taxon>
        <taxon>Nitrosomonadales</taxon>
        <taxon>OM43 clade</taxon>
    </lineage>
</organism>
<evidence type="ECO:0000259" key="13">
    <source>
        <dbReference type="PROSITE" id="PS51198"/>
    </source>
</evidence>
<dbReference type="Pfam" id="PF00580">
    <property type="entry name" value="UvrD-helicase"/>
    <property type="match status" value="1"/>
</dbReference>
<keyword evidence="7" id="KW-0413">Isomerase</keyword>
<dbReference type="Gene3D" id="1.10.10.160">
    <property type="match status" value="1"/>
</dbReference>
<comment type="catalytic activity">
    <reaction evidence="8">
        <text>Couples ATP hydrolysis with the unwinding of duplex DNA by translocating in the 3'-5' direction.</text>
        <dbReference type="EC" id="5.6.2.4"/>
    </reaction>
</comment>
<dbReference type="EMBL" id="AAUX01000001">
    <property type="protein sequence ID" value="EAV47689.1"/>
    <property type="molecule type" value="Genomic_DNA"/>
</dbReference>
<evidence type="ECO:0000256" key="1">
    <source>
        <dbReference type="ARBA" id="ARBA00009922"/>
    </source>
</evidence>
<keyword evidence="2 12" id="KW-0547">Nucleotide-binding</keyword>
<comment type="catalytic activity">
    <reaction evidence="11">
        <text>ATP + H2O = ADP + phosphate + H(+)</text>
        <dbReference type="Rhea" id="RHEA:13065"/>
        <dbReference type="ChEBI" id="CHEBI:15377"/>
        <dbReference type="ChEBI" id="CHEBI:15378"/>
        <dbReference type="ChEBI" id="CHEBI:30616"/>
        <dbReference type="ChEBI" id="CHEBI:43474"/>
        <dbReference type="ChEBI" id="CHEBI:456216"/>
        <dbReference type="EC" id="5.6.2.4"/>
    </reaction>
</comment>
<keyword evidence="16" id="KW-1185">Reference proteome</keyword>
<dbReference type="InterPro" id="IPR014016">
    <property type="entry name" value="UvrD-like_ATP-bd"/>
</dbReference>
<dbReference type="GO" id="GO:0005829">
    <property type="term" value="C:cytosol"/>
    <property type="evidence" value="ECO:0007669"/>
    <property type="project" value="TreeGrafter"/>
</dbReference>
<evidence type="ECO:0000256" key="4">
    <source>
        <dbReference type="ARBA" id="ARBA00022806"/>
    </source>
</evidence>
<dbReference type="Pfam" id="PF13361">
    <property type="entry name" value="UvrD_C"/>
    <property type="match status" value="1"/>
</dbReference>
<evidence type="ECO:0000256" key="12">
    <source>
        <dbReference type="PROSITE-ProRule" id="PRU00560"/>
    </source>
</evidence>
<dbReference type="InterPro" id="IPR013986">
    <property type="entry name" value="DExx_box_DNA_helicase_dom_sf"/>
</dbReference>
<evidence type="ECO:0000256" key="10">
    <source>
        <dbReference type="ARBA" id="ARBA00034923"/>
    </source>
</evidence>
<reference evidence="15 16" key="1">
    <citation type="submission" date="2006-11" db="EMBL/GenBank/DDBJ databases">
        <authorList>
            <person name="Giovannoni S."/>
            <person name="Vergin K."/>
            <person name="Ferriera S."/>
            <person name="Johnson J."/>
            <person name="Kravitz S."/>
            <person name="Beeson K."/>
            <person name="Sutton G."/>
            <person name="Rogers Y.-H."/>
            <person name="Friedman R."/>
            <person name="Frazier M."/>
            <person name="Venter J.C."/>
        </authorList>
    </citation>
    <scope>NUCLEOTIDE SEQUENCE [LARGE SCALE GENOMIC DNA]</scope>
    <source>
        <strain evidence="15 16">HTCC2181</strain>
    </source>
</reference>
<keyword evidence="4 12" id="KW-0347">Helicase</keyword>
<proteinExistence type="inferred from homology"/>
<dbReference type="GO" id="GO:0005524">
    <property type="term" value="F:ATP binding"/>
    <property type="evidence" value="ECO:0007669"/>
    <property type="project" value="UniProtKB-UniRule"/>
</dbReference>